<evidence type="ECO:0000259" key="1">
    <source>
        <dbReference type="Pfam" id="PF03551"/>
    </source>
</evidence>
<gene>
    <name evidence="2" type="ORF">E4V82_00680</name>
</gene>
<evidence type="ECO:0000313" key="3">
    <source>
        <dbReference type="Proteomes" id="UP000342249"/>
    </source>
</evidence>
<dbReference type="EMBL" id="SPSF01000008">
    <property type="protein sequence ID" value="MPQ60636.1"/>
    <property type="molecule type" value="Genomic_DNA"/>
</dbReference>
<accession>A0A5N7IVX5</accession>
<dbReference type="SUPFAM" id="SSF46785">
    <property type="entry name" value="Winged helix' DNA-binding domain"/>
    <property type="match status" value="1"/>
</dbReference>
<sequence>MDSQFKKGLLELCVLGIVYNKDCYGYELVEEVSKIINISSGTLYPLLKRLQNDKHLDYYIMESISGPPRKYYKITIIGKNYFKKQRDEWFEISNSTSNFLRGVENNGHE</sequence>
<dbReference type="PANTHER" id="PTHR33169">
    <property type="entry name" value="PADR-FAMILY TRANSCRIPTIONAL REGULATOR"/>
    <property type="match status" value="1"/>
</dbReference>
<organism evidence="2 3">
    <name type="scientific">Clostridium estertheticum</name>
    <dbReference type="NCBI Taxonomy" id="238834"/>
    <lineage>
        <taxon>Bacteria</taxon>
        <taxon>Bacillati</taxon>
        <taxon>Bacillota</taxon>
        <taxon>Clostridia</taxon>
        <taxon>Eubacteriales</taxon>
        <taxon>Clostridiaceae</taxon>
        <taxon>Clostridium</taxon>
    </lineage>
</organism>
<name>A0A5N7IVX5_9CLOT</name>
<dbReference type="Pfam" id="PF03551">
    <property type="entry name" value="PadR"/>
    <property type="match status" value="1"/>
</dbReference>
<reference evidence="2 3" key="1">
    <citation type="journal article" date="2019" name="Lett. Appl. Microbiol.">
        <title>A case of 'blown pack' spoilage of vacuum-packaged pork likely associated with Clostridium estertheticum in Canada.</title>
        <authorList>
            <person name="Zhang P."/>
            <person name="Ward P."/>
            <person name="McMullen L.M."/>
            <person name="Yang X."/>
        </authorList>
    </citation>
    <scope>NUCLEOTIDE SEQUENCE [LARGE SCALE GENOMIC DNA]</scope>
    <source>
        <strain evidence="2 3">MA19</strain>
    </source>
</reference>
<protein>
    <submittedName>
        <fullName evidence="2">PadR family transcriptional regulator</fullName>
    </submittedName>
</protein>
<dbReference type="InterPro" id="IPR052509">
    <property type="entry name" value="Metal_resp_DNA-bind_regulator"/>
</dbReference>
<dbReference type="InterPro" id="IPR036390">
    <property type="entry name" value="WH_DNA-bd_sf"/>
</dbReference>
<dbReference type="Gene3D" id="1.10.10.10">
    <property type="entry name" value="Winged helix-like DNA-binding domain superfamily/Winged helix DNA-binding domain"/>
    <property type="match status" value="1"/>
</dbReference>
<dbReference type="InterPro" id="IPR036388">
    <property type="entry name" value="WH-like_DNA-bd_sf"/>
</dbReference>
<feature type="domain" description="Transcription regulator PadR N-terminal" evidence="1">
    <location>
        <begin position="14"/>
        <end position="83"/>
    </location>
</feature>
<dbReference type="InterPro" id="IPR005149">
    <property type="entry name" value="Tscrpt_reg_PadR_N"/>
</dbReference>
<dbReference type="RefSeq" id="WP_152749661.1">
    <property type="nucleotide sequence ID" value="NZ_SPSE01000008.1"/>
</dbReference>
<evidence type="ECO:0000313" key="2">
    <source>
        <dbReference type="EMBL" id="MPQ60636.1"/>
    </source>
</evidence>
<proteinExistence type="predicted"/>
<dbReference type="AlphaFoldDB" id="A0A5N7IVX5"/>
<dbReference type="Proteomes" id="UP000342249">
    <property type="component" value="Unassembled WGS sequence"/>
</dbReference>
<dbReference type="PANTHER" id="PTHR33169:SF24">
    <property type="entry name" value="TRANSCRIPTIONAL REGULATOR, PADR FAMILY"/>
    <property type="match status" value="1"/>
</dbReference>
<comment type="caution">
    <text evidence="2">The sequence shown here is derived from an EMBL/GenBank/DDBJ whole genome shotgun (WGS) entry which is preliminary data.</text>
</comment>